<comment type="function">
    <text evidence="6">Component of a complex that catalyzes the oxidation of glycolate to glyoxylate.</text>
</comment>
<feature type="domain" description="4Fe-4S ferredoxin-type" evidence="7">
    <location>
        <begin position="62"/>
        <end position="92"/>
    </location>
</feature>
<dbReference type="InterPro" id="IPR004017">
    <property type="entry name" value="Cys_rich_dom"/>
</dbReference>
<dbReference type="Pfam" id="PF02754">
    <property type="entry name" value="CCG"/>
    <property type="match status" value="2"/>
</dbReference>
<evidence type="ECO:0000313" key="9">
    <source>
        <dbReference type="Proteomes" id="UP001165427"/>
    </source>
</evidence>
<evidence type="ECO:0000259" key="7">
    <source>
        <dbReference type="PROSITE" id="PS51379"/>
    </source>
</evidence>
<evidence type="ECO:0000256" key="3">
    <source>
        <dbReference type="ARBA" id="ARBA00022737"/>
    </source>
</evidence>
<keyword evidence="2 6" id="KW-0479">Metal-binding</keyword>
<dbReference type="PROSITE" id="PS00198">
    <property type="entry name" value="4FE4S_FER_1"/>
    <property type="match status" value="1"/>
</dbReference>
<evidence type="ECO:0000256" key="6">
    <source>
        <dbReference type="PIRNR" id="PIRNR000139"/>
    </source>
</evidence>
<dbReference type="Gene3D" id="1.10.1060.10">
    <property type="entry name" value="Alpha-helical ferredoxin"/>
    <property type="match status" value="1"/>
</dbReference>
<comment type="catalytic activity">
    <reaction evidence="6">
        <text>glycolate + A = glyoxylate + AH2</text>
        <dbReference type="Rhea" id="RHEA:21264"/>
        <dbReference type="ChEBI" id="CHEBI:13193"/>
        <dbReference type="ChEBI" id="CHEBI:17499"/>
        <dbReference type="ChEBI" id="CHEBI:29805"/>
        <dbReference type="ChEBI" id="CHEBI:36655"/>
        <dbReference type="EC" id="1.1.99.14"/>
    </reaction>
</comment>
<dbReference type="RefSeq" id="WP_246913174.1">
    <property type="nucleotide sequence ID" value="NZ_JALJRB010000026.1"/>
</dbReference>
<dbReference type="GO" id="GO:0046872">
    <property type="term" value="F:metal ion binding"/>
    <property type="evidence" value="ECO:0007669"/>
    <property type="project" value="UniProtKB-UniRule"/>
</dbReference>
<dbReference type="Pfam" id="PF13183">
    <property type="entry name" value="Fer4_8"/>
    <property type="match status" value="1"/>
</dbReference>
<dbReference type="Proteomes" id="UP001165427">
    <property type="component" value="Unassembled WGS sequence"/>
</dbReference>
<keyword evidence="5 6" id="KW-0411">Iron-sulfur</keyword>
<comment type="catalytic activity">
    <reaction evidence="6">
        <text>(R)-lactate + A = pyruvate + AH2</text>
        <dbReference type="Rhea" id="RHEA:15089"/>
        <dbReference type="ChEBI" id="CHEBI:13193"/>
        <dbReference type="ChEBI" id="CHEBI:15361"/>
        <dbReference type="ChEBI" id="CHEBI:16004"/>
        <dbReference type="ChEBI" id="CHEBI:17499"/>
    </reaction>
</comment>
<dbReference type="PANTHER" id="PTHR32479:SF20">
    <property type="entry name" value="GLYCOLATE OXIDASE IRON-SULFUR SUBUNIT"/>
    <property type="match status" value="1"/>
</dbReference>
<dbReference type="EC" id="1.1.99.14" evidence="6"/>
<proteinExistence type="predicted"/>
<gene>
    <name evidence="8" type="ORF">MRX98_17750</name>
</gene>
<evidence type="ECO:0000256" key="1">
    <source>
        <dbReference type="ARBA" id="ARBA00022485"/>
    </source>
</evidence>
<keyword evidence="3" id="KW-0677">Repeat</keyword>
<dbReference type="SUPFAM" id="SSF46548">
    <property type="entry name" value="alpha-helical ferredoxin"/>
    <property type="match status" value="1"/>
</dbReference>
<name>A0AA41UMA7_9BACT</name>
<keyword evidence="1 6" id="KW-0004">4Fe-4S</keyword>
<dbReference type="InterPro" id="IPR009051">
    <property type="entry name" value="Helical_ferredxn"/>
</dbReference>
<keyword evidence="6" id="KW-0249">Electron transport</keyword>
<accession>A0AA41UMA7</accession>
<sequence>MADIAELVRLLKALEDDLVSCTRCGMCQAVCPLYGETGRETDVARGKLALVENLSREILDNPEAVKERLDRCLLCGSCAAACPGGVPVLDLFLKARAIITGFLGLSPLKKAIFRGFLSNPDRFDHLMQWMGRLQGPFTRSVNETLGSSCARFMSPLIGDRHFMPIAAAAWHKKASRDFSGPRQSGRTRVVFYPGCLVDKVLPQVADAAMEVFAFHGVDVHVAARAPCCGIPALSGGDVQTFSHLVHSNIRIWRDLDFDYLVTPCATCTSTISKLWPAMQVYIGGDSAKIEKQISEIVAKTRDINAFLVDVVGVQAKAPAGGQTVTYHDPCHLKKSLGIAEQPRTLLAASGSVRLAEMANADRCCGMGGSFNLAHYELSKKIGAKKRDAILATGADAVATGCPACMLQIIDLLSHAGSNVAVRHPIEIYARALQVENKEEPS</sequence>
<dbReference type="PIRSF" id="PIRSF000139">
    <property type="entry name" value="Glc_ox_4Fe-4S"/>
    <property type="match status" value="1"/>
</dbReference>
<feature type="domain" description="4Fe-4S ferredoxin-type" evidence="7">
    <location>
        <begin position="12"/>
        <end position="42"/>
    </location>
</feature>
<dbReference type="GO" id="GO:0051539">
    <property type="term" value="F:4 iron, 4 sulfur cluster binding"/>
    <property type="evidence" value="ECO:0007669"/>
    <property type="project" value="UniProtKB-UniRule"/>
</dbReference>
<evidence type="ECO:0000256" key="5">
    <source>
        <dbReference type="ARBA" id="ARBA00023014"/>
    </source>
</evidence>
<keyword evidence="6" id="KW-0813">Transport</keyword>
<dbReference type="AlphaFoldDB" id="A0AA41UMA7"/>
<dbReference type="PANTHER" id="PTHR32479">
    <property type="entry name" value="GLYCOLATE OXIDASE IRON-SULFUR SUBUNIT"/>
    <property type="match status" value="1"/>
</dbReference>
<protein>
    <recommendedName>
        <fullName evidence="6">Glycolate oxidase iron-sulfur subunit</fullName>
        <ecNumber evidence="6">1.1.99.14</ecNumber>
    </recommendedName>
</protein>
<dbReference type="InterPro" id="IPR017896">
    <property type="entry name" value="4Fe4S_Fe-S-bd"/>
</dbReference>
<dbReference type="GO" id="GO:0019154">
    <property type="term" value="F:glycolate dehydrogenase activity"/>
    <property type="evidence" value="ECO:0007669"/>
    <property type="project" value="UniProtKB-EC"/>
</dbReference>
<dbReference type="PROSITE" id="PS51379">
    <property type="entry name" value="4FE4S_FER_2"/>
    <property type="match status" value="2"/>
</dbReference>
<keyword evidence="4 6" id="KW-0408">Iron</keyword>
<keyword evidence="9" id="KW-1185">Reference proteome</keyword>
<comment type="caution">
    <text evidence="8">The sequence shown here is derived from an EMBL/GenBank/DDBJ whole genome shotgun (WGS) entry which is preliminary data.</text>
</comment>
<dbReference type="InterPro" id="IPR012257">
    <property type="entry name" value="Glc_ox_4Fe-4S"/>
</dbReference>
<dbReference type="EMBL" id="JALJRB010000026">
    <property type="protein sequence ID" value="MCJ8502426.1"/>
    <property type="molecule type" value="Genomic_DNA"/>
</dbReference>
<comment type="cofactor">
    <cofactor evidence="6">
        <name>[4Fe-4S] cluster</name>
        <dbReference type="ChEBI" id="CHEBI:49883"/>
    </cofactor>
    <text evidence="6">Binds 2 [4Fe-4S] clusters.</text>
</comment>
<evidence type="ECO:0000256" key="4">
    <source>
        <dbReference type="ARBA" id="ARBA00023004"/>
    </source>
</evidence>
<evidence type="ECO:0000256" key="2">
    <source>
        <dbReference type="ARBA" id="ARBA00022723"/>
    </source>
</evidence>
<reference evidence="8" key="1">
    <citation type="submission" date="2022-04" db="EMBL/GenBank/DDBJ databases">
        <title>Desulfatitalea alkaliphila sp. nov., a novel anaerobic sulfate-reducing bacterium isolated from terrestrial mud volcano, Taman Peninsula, Russia.</title>
        <authorList>
            <person name="Khomyakova M.A."/>
            <person name="Merkel A.Y."/>
            <person name="Slobodkin A.I."/>
        </authorList>
    </citation>
    <scope>NUCLEOTIDE SEQUENCE</scope>
    <source>
        <strain evidence="8">M08but</strain>
    </source>
</reference>
<evidence type="ECO:0000313" key="8">
    <source>
        <dbReference type="EMBL" id="MCJ8502426.1"/>
    </source>
</evidence>
<organism evidence="8 9">
    <name type="scientific">Desulfatitalea alkaliphila</name>
    <dbReference type="NCBI Taxonomy" id="2929485"/>
    <lineage>
        <taxon>Bacteria</taxon>
        <taxon>Pseudomonadati</taxon>
        <taxon>Thermodesulfobacteriota</taxon>
        <taxon>Desulfobacteria</taxon>
        <taxon>Desulfobacterales</taxon>
        <taxon>Desulfosarcinaceae</taxon>
        <taxon>Desulfatitalea</taxon>
    </lineage>
</organism>
<dbReference type="InterPro" id="IPR017900">
    <property type="entry name" value="4Fe4S_Fe_S_CS"/>
</dbReference>